<organism evidence="14 15">
    <name type="scientific">Streptomyces shenzhenensis</name>
    <dbReference type="NCBI Taxonomy" id="943815"/>
    <lineage>
        <taxon>Bacteria</taxon>
        <taxon>Bacillati</taxon>
        <taxon>Actinomycetota</taxon>
        <taxon>Actinomycetes</taxon>
        <taxon>Kitasatosporales</taxon>
        <taxon>Streptomycetaceae</taxon>
        <taxon>Streptomyces</taxon>
    </lineage>
</organism>
<comment type="subcellular location">
    <subcellularLocation>
        <location evidence="2">Cell membrane</location>
    </subcellularLocation>
</comment>
<dbReference type="SUPFAM" id="SSF55874">
    <property type="entry name" value="ATPase domain of HSP90 chaperone/DNA topoisomerase II/histidine kinase"/>
    <property type="match status" value="1"/>
</dbReference>
<dbReference type="GO" id="GO:0005886">
    <property type="term" value="C:plasma membrane"/>
    <property type="evidence" value="ECO:0007669"/>
    <property type="project" value="UniProtKB-SubCell"/>
</dbReference>
<evidence type="ECO:0000256" key="3">
    <source>
        <dbReference type="ARBA" id="ARBA00012438"/>
    </source>
</evidence>
<dbReference type="InterPro" id="IPR003661">
    <property type="entry name" value="HisK_dim/P_dom"/>
</dbReference>
<evidence type="ECO:0000256" key="5">
    <source>
        <dbReference type="ARBA" id="ARBA00022679"/>
    </source>
</evidence>
<evidence type="ECO:0000259" key="12">
    <source>
        <dbReference type="PROSITE" id="PS50109"/>
    </source>
</evidence>
<feature type="domain" description="Histidine kinase" evidence="12">
    <location>
        <begin position="177"/>
        <end position="387"/>
    </location>
</feature>
<dbReference type="Pfam" id="PF02518">
    <property type="entry name" value="HATPase_c"/>
    <property type="match status" value="1"/>
</dbReference>
<dbReference type="Pfam" id="PF00512">
    <property type="entry name" value="HisKA"/>
    <property type="match status" value="1"/>
</dbReference>
<reference evidence="14 15" key="1">
    <citation type="submission" date="2017-11" db="EMBL/GenBank/DDBJ databases">
        <title>Draft genome of actinobacteria isolated from guarana (Paullinia cupana (Mart.) Ducke.</title>
        <authorList>
            <person name="Siqueira K.A."/>
            <person name="Liotti R.G."/>
            <person name="Mendes T.A.O."/>
            <person name="Soares M.A."/>
        </authorList>
    </citation>
    <scope>NUCLEOTIDE SEQUENCE [LARGE SCALE GENOMIC DNA]</scope>
    <source>
        <strain evidence="14 15">193</strain>
    </source>
</reference>
<dbReference type="InterPro" id="IPR005467">
    <property type="entry name" value="His_kinase_dom"/>
</dbReference>
<evidence type="ECO:0000256" key="2">
    <source>
        <dbReference type="ARBA" id="ARBA00004236"/>
    </source>
</evidence>
<evidence type="ECO:0000256" key="7">
    <source>
        <dbReference type="ARBA" id="ARBA00022777"/>
    </source>
</evidence>
<dbReference type="InterPro" id="IPR036890">
    <property type="entry name" value="HATPase_C_sf"/>
</dbReference>
<dbReference type="Pfam" id="PF00672">
    <property type="entry name" value="HAMP"/>
    <property type="match status" value="1"/>
</dbReference>
<dbReference type="AlphaFoldDB" id="A0A3M0ICT4"/>
<keyword evidence="9" id="KW-0902">Two-component regulatory system</keyword>
<feature type="domain" description="HAMP" evidence="13">
    <location>
        <begin position="116"/>
        <end position="169"/>
    </location>
</feature>
<evidence type="ECO:0000256" key="10">
    <source>
        <dbReference type="SAM" id="MobiDB-lite"/>
    </source>
</evidence>
<keyword evidence="11" id="KW-0472">Membrane</keyword>
<feature type="region of interest" description="Disordered" evidence="10">
    <location>
        <begin position="376"/>
        <end position="405"/>
    </location>
</feature>
<dbReference type="SMART" id="SM00387">
    <property type="entry name" value="HATPase_c"/>
    <property type="match status" value="1"/>
</dbReference>
<dbReference type="Gene3D" id="3.30.565.10">
    <property type="entry name" value="Histidine kinase-like ATPase, C-terminal domain"/>
    <property type="match status" value="1"/>
</dbReference>
<keyword evidence="7 14" id="KW-0418">Kinase</keyword>
<dbReference type="PANTHER" id="PTHR45436">
    <property type="entry name" value="SENSOR HISTIDINE KINASE YKOH"/>
    <property type="match status" value="1"/>
</dbReference>
<keyword evidence="4" id="KW-0597">Phosphoprotein</keyword>
<dbReference type="Proteomes" id="UP000270471">
    <property type="component" value="Unassembled WGS sequence"/>
</dbReference>
<evidence type="ECO:0000256" key="9">
    <source>
        <dbReference type="ARBA" id="ARBA00023012"/>
    </source>
</evidence>
<dbReference type="PROSITE" id="PS50885">
    <property type="entry name" value="HAMP"/>
    <property type="match status" value="1"/>
</dbReference>
<dbReference type="EMBL" id="PENI01000013">
    <property type="protein sequence ID" value="RMB84049.1"/>
    <property type="molecule type" value="Genomic_DNA"/>
</dbReference>
<dbReference type="InterPro" id="IPR050428">
    <property type="entry name" value="TCS_sensor_his_kinase"/>
</dbReference>
<dbReference type="SUPFAM" id="SSF47384">
    <property type="entry name" value="Homodimeric domain of signal transducing histidine kinase"/>
    <property type="match status" value="1"/>
</dbReference>
<dbReference type="SUPFAM" id="SSF158472">
    <property type="entry name" value="HAMP domain-like"/>
    <property type="match status" value="1"/>
</dbReference>
<dbReference type="SMART" id="SM00304">
    <property type="entry name" value="HAMP"/>
    <property type="match status" value="1"/>
</dbReference>
<keyword evidence="8 11" id="KW-1133">Transmembrane helix</keyword>
<protein>
    <recommendedName>
        <fullName evidence="3">histidine kinase</fullName>
        <ecNumber evidence="3">2.7.13.3</ecNumber>
    </recommendedName>
</protein>
<dbReference type="InterPro" id="IPR036097">
    <property type="entry name" value="HisK_dim/P_sf"/>
</dbReference>
<dbReference type="EC" id="2.7.13.3" evidence="3"/>
<comment type="caution">
    <text evidence="14">The sequence shown here is derived from an EMBL/GenBank/DDBJ whole genome shotgun (WGS) entry which is preliminary data.</text>
</comment>
<evidence type="ECO:0000259" key="13">
    <source>
        <dbReference type="PROSITE" id="PS50885"/>
    </source>
</evidence>
<feature type="transmembrane region" description="Helical" evidence="11">
    <location>
        <begin position="92"/>
        <end position="111"/>
    </location>
</feature>
<evidence type="ECO:0000256" key="11">
    <source>
        <dbReference type="SAM" id="Phobius"/>
    </source>
</evidence>
<dbReference type="SMART" id="SM00388">
    <property type="entry name" value="HisKA"/>
    <property type="match status" value="1"/>
</dbReference>
<feature type="transmembrane region" description="Helical" evidence="11">
    <location>
        <begin position="27"/>
        <end position="53"/>
    </location>
</feature>
<dbReference type="PROSITE" id="PS50109">
    <property type="entry name" value="HIS_KIN"/>
    <property type="match status" value="1"/>
</dbReference>
<proteinExistence type="predicted"/>
<accession>A0A3M0ICT4</accession>
<gene>
    <name evidence="14" type="ORF">CTZ28_21325</name>
</gene>
<keyword evidence="5" id="KW-0808">Transferase</keyword>
<dbReference type="GO" id="GO:0000155">
    <property type="term" value="F:phosphorelay sensor kinase activity"/>
    <property type="evidence" value="ECO:0007669"/>
    <property type="project" value="InterPro"/>
</dbReference>
<dbReference type="Gene3D" id="1.10.287.130">
    <property type="match status" value="1"/>
</dbReference>
<sequence>MSGTALSAPDEDGTPRPAPRRSLSAQIIGSLIAVFTVLALVMIATITLLTAYVPAGIVGGTPAVAPGTTGGALPPSTATAGPVLPRQEVGRLLVFSAIALTVGVVSGAFAVRRIVRRSLAPLSAMTDAARQAAATDLRARVPVGRTRDEITDLAVTFNVMLARLDDAFEAQRRFAANASHELRTPLATTQAVIDDALADEPPGPAHDLLQDLRTLNSRSVRTVRTLLDLADTQAGRGTREETDLTSVVRQEAEAHRTAALENDVTMSETLDPAVVDAEAALVRLMVRNLLDNAVRHNHRGGRVELTLRDEGPALLLRVTNTGALMAPQEAAAIVEPFHRGAGRLGSDGSGLGAALVAAVVTRHDWRLDLRPRPHGGLTAEVRIPHTAPGPDRAGTGSAPSRRGAR</sequence>
<evidence type="ECO:0000256" key="1">
    <source>
        <dbReference type="ARBA" id="ARBA00000085"/>
    </source>
</evidence>
<comment type="catalytic activity">
    <reaction evidence="1">
        <text>ATP + protein L-histidine = ADP + protein N-phospho-L-histidine.</text>
        <dbReference type="EC" id="2.7.13.3"/>
    </reaction>
</comment>
<dbReference type="Gene3D" id="6.10.340.10">
    <property type="match status" value="1"/>
</dbReference>
<dbReference type="CDD" id="cd00082">
    <property type="entry name" value="HisKA"/>
    <property type="match status" value="1"/>
</dbReference>
<keyword evidence="6 11" id="KW-0812">Transmembrane</keyword>
<dbReference type="CDD" id="cd06225">
    <property type="entry name" value="HAMP"/>
    <property type="match status" value="1"/>
</dbReference>
<evidence type="ECO:0000256" key="6">
    <source>
        <dbReference type="ARBA" id="ARBA00022692"/>
    </source>
</evidence>
<dbReference type="PANTHER" id="PTHR45436:SF5">
    <property type="entry name" value="SENSOR HISTIDINE KINASE TRCS"/>
    <property type="match status" value="1"/>
</dbReference>
<evidence type="ECO:0000256" key="4">
    <source>
        <dbReference type="ARBA" id="ARBA00022553"/>
    </source>
</evidence>
<evidence type="ECO:0000313" key="14">
    <source>
        <dbReference type="EMBL" id="RMB84049.1"/>
    </source>
</evidence>
<dbReference type="InterPro" id="IPR003594">
    <property type="entry name" value="HATPase_dom"/>
</dbReference>
<name>A0A3M0ICT4_9ACTN</name>
<dbReference type="InterPro" id="IPR003660">
    <property type="entry name" value="HAMP_dom"/>
</dbReference>
<evidence type="ECO:0000256" key="8">
    <source>
        <dbReference type="ARBA" id="ARBA00022989"/>
    </source>
</evidence>
<evidence type="ECO:0000313" key="15">
    <source>
        <dbReference type="Proteomes" id="UP000270471"/>
    </source>
</evidence>
<keyword evidence="15" id="KW-1185">Reference proteome</keyword>